<sequence length="257" mass="29876">MRKGNKLDFYWFLSKDKLLNECLPYTVGLNEIAFSEMLDYYESIIVKPTVSSGGGKEIYKVIKLSRGIEVHHRDKRNVFRNKREAFAFIEESTFGFSRPYIIQEAIDLLTVDGNPVDFRAIVQRRIDSSEWQVTGKFGKVAKEGFIVTNLKYHRAGLMSIDEALAALQFTWRDGERILEAMDKVCIRAAEKLQEAFPDKTMWGLDIGVNHSFQVKIIEVNANPGNNPFRDLEDDRMHKRITSIRNYNRLARRRRKGY</sequence>
<evidence type="ECO:0000313" key="1">
    <source>
        <dbReference type="EMBL" id="RHW38964.1"/>
    </source>
</evidence>
<organism evidence="1 2">
    <name type="scientific">Neobacillus notoginsengisoli</name>
    <dbReference type="NCBI Taxonomy" id="1578198"/>
    <lineage>
        <taxon>Bacteria</taxon>
        <taxon>Bacillati</taxon>
        <taxon>Bacillota</taxon>
        <taxon>Bacilli</taxon>
        <taxon>Bacillales</taxon>
        <taxon>Bacillaceae</taxon>
        <taxon>Neobacillus</taxon>
    </lineage>
</organism>
<dbReference type="RefSeq" id="WP_118921297.1">
    <property type="nucleotide sequence ID" value="NZ_QWEG01000008.1"/>
</dbReference>
<evidence type="ECO:0000313" key="2">
    <source>
        <dbReference type="Proteomes" id="UP000284416"/>
    </source>
</evidence>
<reference evidence="1 2" key="1">
    <citation type="journal article" date="2017" name="Int. J. Syst. Evol. Microbiol.">
        <title>Bacillus notoginsengisoli sp. nov., a novel bacterium isolated from the rhizosphere of Panax notoginseng.</title>
        <authorList>
            <person name="Zhang M.Y."/>
            <person name="Cheng J."/>
            <person name="Cai Y."/>
            <person name="Zhang T.Y."/>
            <person name="Wu Y.Y."/>
            <person name="Manikprabhu D."/>
            <person name="Li W.J."/>
            <person name="Zhang Y.X."/>
        </authorList>
    </citation>
    <scope>NUCLEOTIDE SEQUENCE [LARGE SCALE GENOMIC DNA]</scope>
    <source>
        <strain evidence="1 2">JCM 30743</strain>
    </source>
</reference>
<dbReference type="Proteomes" id="UP000284416">
    <property type="component" value="Unassembled WGS sequence"/>
</dbReference>
<name>A0A417YSJ4_9BACI</name>
<dbReference type="OrthoDB" id="7869153at2"/>
<dbReference type="Pfam" id="PF14398">
    <property type="entry name" value="ATPgrasp_YheCD"/>
    <property type="match status" value="1"/>
</dbReference>
<protein>
    <recommendedName>
        <fullName evidence="3">YheC/YheD family protein</fullName>
    </recommendedName>
</protein>
<gene>
    <name evidence="1" type="ORF">D1B31_13415</name>
</gene>
<accession>A0A417YSJ4</accession>
<dbReference type="InterPro" id="IPR026838">
    <property type="entry name" value="YheC/D"/>
</dbReference>
<dbReference type="Gene3D" id="3.30.470.20">
    <property type="entry name" value="ATP-grasp fold, B domain"/>
    <property type="match status" value="1"/>
</dbReference>
<dbReference type="AlphaFoldDB" id="A0A417YSJ4"/>
<dbReference type="SUPFAM" id="SSF56059">
    <property type="entry name" value="Glutathione synthetase ATP-binding domain-like"/>
    <property type="match status" value="1"/>
</dbReference>
<comment type="caution">
    <text evidence="1">The sequence shown here is derived from an EMBL/GenBank/DDBJ whole genome shotgun (WGS) entry which is preliminary data.</text>
</comment>
<proteinExistence type="predicted"/>
<evidence type="ECO:0008006" key="3">
    <source>
        <dbReference type="Google" id="ProtNLM"/>
    </source>
</evidence>
<dbReference type="EMBL" id="QWEG01000008">
    <property type="protein sequence ID" value="RHW38964.1"/>
    <property type="molecule type" value="Genomic_DNA"/>
</dbReference>
<keyword evidence="2" id="KW-1185">Reference proteome</keyword>